<evidence type="ECO:0000256" key="2">
    <source>
        <dbReference type="SAM" id="SignalP"/>
    </source>
</evidence>
<organism evidence="4 5">
    <name type="scientific">Naematelia encephala</name>
    <dbReference type="NCBI Taxonomy" id="71784"/>
    <lineage>
        <taxon>Eukaryota</taxon>
        <taxon>Fungi</taxon>
        <taxon>Dikarya</taxon>
        <taxon>Basidiomycota</taxon>
        <taxon>Agaricomycotina</taxon>
        <taxon>Tremellomycetes</taxon>
        <taxon>Tremellales</taxon>
        <taxon>Naemateliaceae</taxon>
        <taxon>Naematelia</taxon>
    </lineage>
</organism>
<feature type="signal peptide" evidence="2">
    <location>
        <begin position="1"/>
        <end position="21"/>
    </location>
</feature>
<sequence length="335" mass="35930">MTAPHFSQLFLLLSTLVALRAAPVIPDTESQSLLTYANTELALDASSTSTTPGVYDSTSSVPLDSTNPVLLNPQDTSEADSISSPSQTTWALPPTFSDMSPFNVTSYAAGKSNMAVLAGSPGQWTNMTSMSSANATTTPNDTAQAELFAEYTDPWEFSPNSLEILYPQGSINPGNQPQGGAEFYADPLDIAAAQNVSLQYSVYFPHDFDFVKGGKLPGLYGGHKGCSGGNAAEDCFSTRMMWRTDGLGELYLASLFLFLYVPKDKQSDSLCNTPPQSICESEYGLSIGRGAFTFALGDWTTIRQDVWLNTPGKNDGGFNIWANGQLVMSAGDVRY</sequence>
<accession>A0A1Y2BDD9</accession>
<dbReference type="OrthoDB" id="10069995at2759"/>
<name>A0A1Y2BDD9_9TREE</name>
<dbReference type="InterPro" id="IPR048958">
    <property type="entry name" value="Polysacc_lyase_14"/>
</dbReference>
<dbReference type="Pfam" id="PF21294">
    <property type="entry name" value="Polysacc_lyase_14"/>
    <property type="match status" value="1"/>
</dbReference>
<evidence type="ECO:0000259" key="3">
    <source>
        <dbReference type="Pfam" id="PF21294"/>
    </source>
</evidence>
<feature type="domain" description="Polysaccharide lyase 14" evidence="3">
    <location>
        <begin position="160"/>
        <end position="334"/>
    </location>
</feature>
<protein>
    <recommendedName>
        <fullName evidence="3">Polysaccharide lyase 14 domain-containing protein</fullName>
    </recommendedName>
</protein>
<gene>
    <name evidence="4" type="ORF">BCR39DRAFT_492344</name>
</gene>
<reference evidence="4 5" key="1">
    <citation type="submission" date="2016-07" db="EMBL/GenBank/DDBJ databases">
        <title>Pervasive Adenine N6-methylation of Active Genes in Fungi.</title>
        <authorList>
            <consortium name="DOE Joint Genome Institute"/>
            <person name="Mondo S.J."/>
            <person name="Dannebaum R.O."/>
            <person name="Kuo R.C."/>
            <person name="Labutti K."/>
            <person name="Haridas S."/>
            <person name="Kuo A."/>
            <person name="Salamov A."/>
            <person name="Ahrendt S.R."/>
            <person name="Lipzen A."/>
            <person name="Sullivan W."/>
            <person name="Andreopoulos W.B."/>
            <person name="Clum A."/>
            <person name="Lindquist E."/>
            <person name="Daum C."/>
            <person name="Ramamoorthy G.K."/>
            <person name="Gryganskyi A."/>
            <person name="Culley D."/>
            <person name="Magnuson J.K."/>
            <person name="James T.Y."/>
            <person name="O'Malley M.A."/>
            <person name="Stajich J.E."/>
            <person name="Spatafora J.W."/>
            <person name="Visel A."/>
            <person name="Grigoriev I.V."/>
        </authorList>
    </citation>
    <scope>NUCLEOTIDE SEQUENCE [LARGE SCALE GENOMIC DNA]</scope>
    <source>
        <strain evidence="4 5">68-887.2</strain>
    </source>
</reference>
<dbReference type="AlphaFoldDB" id="A0A1Y2BDD9"/>
<feature type="region of interest" description="Disordered" evidence="1">
    <location>
        <begin position="46"/>
        <end position="68"/>
    </location>
</feature>
<evidence type="ECO:0000313" key="5">
    <source>
        <dbReference type="Proteomes" id="UP000193986"/>
    </source>
</evidence>
<proteinExistence type="predicted"/>
<dbReference type="Proteomes" id="UP000193986">
    <property type="component" value="Unassembled WGS sequence"/>
</dbReference>
<dbReference type="STRING" id="71784.A0A1Y2BDD9"/>
<dbReference type="InParanoid" id="A0A1Y2BDD9"/>
<dbReference type="Gene3D" id="2.60.120.200">
    <property type="match status" value="1"/>
</dbReference>
<feature type="non-terminal residue" evidence="4">
    <location>
        <position position="335"/>
    </location>
</feature>
<evidence type="ECO:0000256" key="1">
    <source>
        <dbReference type="SAM" id="MobiDB-lite"/>
    </source>
</evidence>
<keyword evidence="2" id="KW-0732">Signal</keyword>
<dbReference type="PANTHER" id="PTHR40124:SF1">
    <property type="entry name" value="DISAGGREGATASE RELATED REPEAT PROTEIN"/>
    <property type="match status" value="1"/>
</dbReference>
<feature type="chain" id="PRO_5012237515" description="Polysaccharide lyase 14 domain-containing protein" evidence="2">
    <location>
        <begin position="22"/>
        <end position="335"/>
    </location>
</feature>
<comment type="caution">
    <text evidence="4">The sequence shown here is derived from an EMBL/GenBank/DDBJ whole genome shotgun (WGS) entry which is preliminary data.</text>
</comment>
<dbReference type="PANTHER" id="PTHR40124">
    <property type="match status" value="1"/>
</dbReference>
<dbReference type="EMBL" id="MCFC01000008">
    <property type="protein sequence ID" value="ORY32859.1"/>
    <property type="molecule type" value="Genomic_DNA"/>
</dbReference>
<evidence type="ECO:0000313" key="4">
    <source>
        <dbReference type="EMBL" id="ORY32859.1"/>
    </source>
</evidence>
<keyword evidence="5" id="KW-1185">Reference proteome</keyword>